<dbReference type="PANTHER" id="PTHR33067">
    <property type="entry name" value="RNA-DIRECTED DNA POLYMERASE-RELATED"/>
    <property type="match status" value="1"/>
</dbReference>
<name>A0A5B6WKT2_9ROSI</name>
<evidence type="ECO:0000313" key="2">
    <source>
        <dbReference type="EMBL" id="KAA3481964.1"/>
    </source>
</evidence>
<evidence type="ECO:0000313" key="3">
    <source>
        <dbReference type="Proteomes" id="UP000325315"/>
    </source>
</evidence>
<dbReference type="AlphaFoldDB" id="A0A5B6WKT2"/>
<dbReference type="EMBL" id="SMMG02000003">
    <property type="protein sequence ID" value="KAA3481964.1"/>
    <property type="molecule type" value="Genomic_DNA"/>
</dbReference>
<dbReference type="OrthoDB" id="1306327at2759"/>
<comment type="caution">
    <text evidence="2">The sequence shown here is derived from an EMBL/GenBank/DDBJ whole genome shotgun (WGS) entry which is preliminary data.</text>
</comment>
<organism evidence="2 3">
    <name type="scientific">Gossypium australe</name>
    <dbReference type="NCBI Taxonomy" id="47621"/>
    <lineage>
        <taxon>Eukaryota</taxon>
        <taxon>Viridiplantae</taxon>
        <taxon>Streptophyta</taxon>
        <taxon>Embryophyta</taxon>
        <taxon>Tracheophyta</taxon>
        <taxon>Spermatophyta</taxon>
        <taxon>Magnoliopsida</taxon>
        <taxon>eudicotyledons</taxon>
        <taxon>Gunneridae</taxon>
        <taxon>Pentapetalae</taxon>
        <taxon>rosids</taxon>
        <taxon>malvids</taxon>
        <taxon>Malvales</taxon>
        <taxon>Malvaceae</taxon>
        <taxon>Malvoideae</taxon>
        <taxon>Gossypium</taxon>
    </lineage>
</organism>
<feature type="region of interest" description="Disordered" evidence="1">
    <location>
        <begin position="97"/>
        <end position="131"/>
    </location>
</feature>
<reference evidence="2" key="1">
    <citation type="submission" date="2019-08" db="EMBL/GenBank/DDBJ databases">
        <authorList>
            <person name="Liu F."/>
        </authorList>
    </citation>
    <scope>NUCLEOTIDE SEQUENCE [LARGE SCALE GENOMIC DNA]</scope>
    <source>
        <strain evidence="2">PA1801</strain>
        <tissue evidence="2">Leaf</tissue>
    </source>
</reference>
<dbReference type="InterPro" id="IPR021109">
    <property type="entry name" value="Peptidase_aspartic_dom_sf"/>
</dbReference>
<sequence length="233" mass="26900">MFKQLGLGKPRQTRMNIQLIDKTVRIPRGIIENVLIKIDKLVFPVDFVVLDMDEDNNIPLILGRPFLATARAKIDIYAGDLTLRIGDEIVTLQALDSARTSSDKGERETPQNYEPEPKHRPHDNKEDVHDEHSFKVNELEKWKTHFKEELEPHEDKPKEPPKELIGMSNHLNIGDQILLNKTDPRITASNLKTNEEITFEVLNVFLYGTVEVHVSMPTRPCTRLWLWLCGDHK</sequence>
<gene>
    <name evidence="2" type="ORF">EPI10_022282</name>
</gene>
<proteinExistence type="predicted"/>
<dbReference type="Proteomes" id="UP000325315">
    <property type="component" value="Unassembled WGS sequence"/>
</dbReference>
<evidence type="ECO:0000256" key="1">
    <source>
        <dbReference type="SAM" id="MobiDB-lite"/>
    </source>
</evidence>
<feature type="compositionally biased region" description="Basic and acidic residues" evidence="1">
    <location>
        <begin position="101"/>
        <end position="131"/>
    </location>
</feature>
<dbReference type="CDD" id="cd00303">
    <property type="entry name" value="retropepsin_like"/>
    <property type="match status" value="1"/>
</dbReference>
<dbReference type="Gene3D" id="2.40.70.10">
    <property type="entry name" value="Acid Proteases"/>
    <property type="match status" value="1"/>
</dbReference>
<accession>A0A5B6WKT2</accession>
<dbReference type="PANTHER" id="PTHR33067:SF35">
    <property type="entry name" value="ASPARTIC PEPTIDASE DDI1-TYPE DOMAIN-CONTAINING PROTEIN"/>
    <property type="match status" value="1"/>
</dbReference>
<keyword evidence="3" id="KW-1185">Reference proteome</keyword>
<protein>
    <submittedName>
        <fullName evidence="2">Transposon Ty3-I Gag-Pol polyprotein</fullName>
    </submittedName>
</protein>